<proteinExistence type="predicted"/>
<dbReference type="EMBL" id="CP036349">
    <property type="protein sequence ID" value="QDV75310.1"/>
    <property type="molecule type" value="Genomic_DNA"/>
</dbReference>
<protein>
    <submittedName>
        <fullName evidence="1">Uncharacterized protein</fullName>
    </submittedName>
</protein>
<evidence type="ECO:0000313" key="1">
    <source>
        <dbReference type="EMBL" id="QDV75310.1"/>
    </source>
</evidence>
<accession>A0A518KBZ1</accession>
<dbReference type="KEGG" id="bmei:Spa11_35240"/>
<reference evidence="1 2" key="1">
    <citation type="submission" date="2019-02" db="EMBL/GenBank/DDBJ databases">
        <title>Deep-cultivation of Planctomycetes and their phenomic and genomic characterization uncovers novel biology.</title>
        <authorList>
            <person name="Wiegand S."/>
            <person name="Jogler M."/>
            <person name="Boedeker C."/>
            <person name="Pinto D."/>
            <person name="Vollmers J."/>
            <person name="Rivas-Marin E."/>
            <person name="Kohn T."/>
            <person name="Peeters S.H."/>
            <person name="Heuer A."/>
            <person name="Rast P."/>
            <person name="Oberbeckmann S."/>
            <person name="Bunk B."/>
            <person name="Jeske O."/>
            <person name="Meyerdierks A."/>
            <person name="Storesund J.E."/>
            <person name="Kallscheuer N."/>
            <person name="Luecker S."/>
            <person name="Lage O.M."/>
            <person name="Pohl T."/>
            <person name="Merkel B.J."/>
            <person name="Hornburger P."/>
            <person name="Mueller R.-W."/>
            <person name="Bruemmer F."/>
            <person name="Labrenz M."/>
            <person name="Spormann A.M."/>
            <person name="Op den Camp H."/>
            <person name="Overmann J."/>
            <person name="Amann R."/>
            <person name="Jetten M.S.M."/>
            <person name="Mascher T."/>
            <person name="Medema M.H."/>
            <person name="Devos D.P."/>
            <person name="Kaster A.-K."/>
            <person name="Ovreas L."/>
            <person name="Rohde M."/>
            <person name="Galperin M.Y."/>
            <person name="Jogler C."/>
        </authorList>
    </citation>
    <scope>NUCLEOTIDE SEQUENCE [LARGE SCALE GENOMIC DNA]</scope>
    <source>
        <strain evidence="1 2">Spa11</strain>
    </source>
</reference>
<sequence>MRHSTIDLTMNTYTDPRVLDVAGALDSLPALSLNSGPLDGATQDRQLARATGTDDRRPAERAAEVSWRQRWRQIQVSRAN</sequence>
<dbReference type="Proteomes" id="UP000316426">
    <property type="component" value="Chromosome"/>
</dbReference>
<name>A0A518KBZ1_9BACT</name>
<organism evidence="1 2">
    <name type="scientific">Botrimarina mediterranea</name>
    <dbReference type="NCBI Taxonomy" id="2528022"/>
    <lineage>
        <taxon>Bacteria</taxon>
        <taxon>Pseudomonadati</taxon>
        <taxon>Planctomycetota</taxon>
        <taxon>Planctomycetia</taxon>
        <taxon>Pirellulales</taxon>
        <taxon>Lacipirellulaceae</taxon>
        <taxon>Botrimarina</taxon>
    </lineage>
</organism>
<evidence type="ECO:0000313" key="2">
    <source>
        <dbReference type="Proteomes" id="UP000316426"/>
    </source>
</evidence>
<dbReference type="AlphaFoldDB" id="A0A518KBZ1"/>
<keyword evidence="2" id="KW-1185">Reference proteome</keyword>
<gene>
    <name evidence="1" type="ORF">Spa11_35240</name>
</gene>